<dbReference type="GO" id="GO:0004564">
    <property type="term" value="F:beta-fructofuranosidase activity"/>
    <property type="evidence" value="ECO:0007669"/>
    <property type="project" value="UniProtKB-EC"/>
</dbReference>
<dbReference type="Gene3D" id="2.115.10.20">
    <property type="entry name" value="Glycosyl hydrolase domain, family 43"/>
    <property type="match status" value="1"/>
</dbReference>
<dbReference type="EC" id="3.2.1.26" evidence="2"/>
<keyword evidence="3" id="KW-0378">Hydrolase</keyword>
<dbReference type="GO" id="GO:0005975">
    <property type="term" value="P:carbohydrate metabolic process"/>
    <property type="evidence" value="ECO:0007669"/>
    <property type="project" value="InterPro"/>
</dbReference>
<dbReference type="SMART" id="SM00640">
    <property type="entry name" value="Glyco_32"/>
    <property type="match status" value="1"/>
</dbReference>
<dbReference type="RefSeq" id="WP_181918076.1">
    <property type="nucleotide sequence ID" value="NZ_QRDZ01000037.1"/>
</dbReference>
<dbReference type="InterPro" id="IPR001362">
    <property type="entry name" value="Glyco_hydro_32"/>
</dbReference>
<dbReference type="InterPro" id="IPR013148">
    <property type="entry name" value="Glyco_hydro_32_N"/>
</dbReference>
<dbReference type="EMBL" id="QRDZ01000037">
    <property type="protein sequence ID" value="RED57034.1"/>
    <property type="molecule type" value="Genomic_DNA"/>
</dbReference>
<comment type="caution">
    <text evidence="6">The sequence shown here is derived from an EMBL/GenBank/DDBJ whole genome shotgun (WGS) entry which is preliminary data.</text>
</comment>
<accession>A0A3D9I5I9</accession>
<keyword evidence="7" id="KW-1185">Reference proteome</keyword>
<name>A0A3D9I5I9_9BACL</name>
<keyword evidence="4" id="KW-0326">Glycosidase</keyword>
<dbReference type="InterPro" id="IPR051214">
    <property type="entry name" value="GH32_Enzymes"/>
</dbReference>
<evidence type="ECO:0000256" key="1">
    <source>
        <dbReference type="ARBA" id="ARBA00009902"/>
    </source>
</evidence>
<evidence type="ECO:0000313" key="7">
    <source>
        <dbReference type="Proteomes" id="UP000256977"/>
    </source>
</evidence>
<dbReference type="PANTHER" id="PTHR43101:SF1">
    <property type="entry name" value="BETA-FRUCTOSIDASE"/>
    <property type="match status" value="1"/>
</dbReference>
<dbReference type="Pfam" id="PF00251">
    <property type="entry name" value="Glyco_hydro_32N"/>
    <property type="match status" value="1"/>
</dbReference>
<dbReference type="SUPFAM" id="SSF75005">
    <property type="entry name" value="Arabinanase/levansucrase/invertase"/>
    <property type="match status" value="1"/>
</dbReference>
<dbReference type="Proteomes" id="UP000256977">
    <property type="component" value="Unassembled WGS sequence"/>
</dbReference>
<evidence type="ECO:0000256" key="4">
    <source>
        <dbReference type="ARBA" id="ARBA00023295"/>
    </source>
</evidence>
<evidence type="ECO:0000256" key="3">
    <source>
        <dbReference type="ARBA" id="ARBA00022801"/>
    </source>
</evidence>
<dbReference type="Gene3D" id="2.60.120.560">
    <property type="entry name" value="Exo-inulinase, domain 1"/>
    <property type="match status" value="1"/>
</dbReference>
<evidence type="ECO:0000313" key="6">
    <source>
        <dbReference type="EMBL" id="RED57034.1"/>
    </source>
</evidence>
<dbReference type="CDD" id="cd08995">
    <property type="entry name" value="GH32_EcAec43-like"/>
    <property type="match status" value="1"/>
</dbReference>
<evidence type="ECO:0000256" key="2">
    <source>
        <dbReference type="ARBA" id="ARBA00012758"/>
    </source>
</evidence>
<comment type="similarity">
    <text evidence="1">Belongs to the glycosyl hydrolase 32 family.</text>
</comment>
<proteinExistence type="inferred from homology"/>
<sequence>MALRYMPEPGRMVADLIPFYDEEYYHAYYLKGFQEGTGWARHHTPWAHLRSKDLMAWEELPNALETGTQAEPDGGACFTGSVYREGETVHIFYTGFSPGHPDGREQIMHATSSDGIAFAKNPANPILRVGSEHYGYDEDFRDPFVFRNEEEGRYWMLFTAGCRHPVNGNRRGVIGLAVSDDLRNWRFEAPIYAPDAYPSLECPDLFRMGDTWYLLFSQFGRTEYRMANSPYGPWTRPANPYFDAGDYFFYAAKSCFDGADRYLFGWCGDLAEGKDAPRAMWGGTFVTPRKIVRAENGELRLACPDIYASSVTKSHHLDYNECIALCGEWNEEPNGSIASLRATGFAALLQKEAKEHISLRLTVSKEERTGTAGIVLRASDRLDNAYLLGLDYGAGTLRLERYRAVRAFHGSALDGERILCERPVPGLAAGDTDLLVFLQDDILEVFVSGVTMTVPLRDIRGGGLGLYTSDGSALFTLKS</sequence>
<organism evidence="6 7">
    <name type="scientific">Cohnella phaseoli</name>
    <dbReference type="NCBI Taxonomy" id="456490"/>
    <lineage>
        <taxon>Bacteria</taxon>
        <taxon>Bacillati</taxon>
        <taxon>Bacillota</taxon>
        <taxon>Bacilli</taxon>
        <taxon>Bacillales</taxon>
        <taxon>Paenibacillaceae</taxon>
        <taxon>Cohnella</taxon>
    </lineage>
</organism>
<dbReference type="InterPro" id="IPR023296">
    <property type="entry name" value="Glyco_hydro_beta-prop_sf"/>
</dbReference>
<dbReference type="AlphaFoldDB" id="A0A3D9I5I9"/>
<gene>
    <name evidence="6" type="ORF">DFP98_13726</name>
</gene>
<dbReference type="PANTHER" id="PTHR43101">
    <property type="entry name" value="BETA-FRUCTOSIDASE"/>
    <property type="match status" value="1"/>
</dbReference>
<evidence type="ECO:0000259" key="5">
    <source>
        <dbReference type="Pfam" id="PF00251"/>
    </source>
</evidence>
<reference evidence="6 7" key="1">
    <citation type="submission" date="2018-07" db="EMBL/GenBank/DDBJ databases">
        <title>Genomic Encyclopedia of Type Strains, Phase III (KMG-III): the genomes of soil and plant-associated and newly described type strains.</title>
        <authorList>
            <person name="Whitman W."/>
        </authorList>
    </citation>
    <scope>NUCLEOTIDE SEQUENCE [LARGE SCALE GENOMIC DNA]</scope>
    <source>
        <strain evidence="6 7">CECT 7287</strain>
    </source>
</reference>
<feature type="domain" description="Glycosyl hydrolase family 32 N-terminal" evidence="5">
    <location>
        <begin position="18"/>
        <end position="295"/>
    </location>
</feature>
<protein>
    <recommendedName>
        <fullName evidence="2">beta-fructofuranosidase</fullName>
        <ecNumber evidence="2">3.2.1.26</ecNumber>
    </recommendedName>
</protein>